<evidence type="ECO:0000313" key="2">
    <source>
        <dbReference type="Proteomes" id="UP001150603"/>
    </source>
</evidence>
<dbReference type="Proteomes" id="UP001150603">
    <property type="component" value="Unassembled WGS sequence"/>
</dbReference>
<dbReference type="EMBL" id="JANBPW010005329">
    <property type="protein sequence ID" value="KAJ1932854.1"/>
    <property type="molecule type" value="Genomic_DNA"/>
</dbReference>
<reference evidence="1" key="1">
    <citation type="submission" date="2022-07" db="EMBL/GenBank/DDBJ databases">
        <title>Phylogenomic reconstructions and comparative analyses of Kickxellomycotina fungi.</title>
        <authorList>
            <person name="Reynolds N.K."/>
            <person name="Stajich J.E."/>
            <person name="Barry K."/>
            <person name="Grigoriev I.V."/>
            <person name="Crous P."/>
            <person name="Smith M.E."/>
        </authorList>
    </citation>
    <scope>NUCLEOTIDE SEQUENCE</scope>
    <source>
        <strain evidence="1">NRRL 5244</strain>
    </source>
</reference>
<proteinExistence type="predicted"/>
<sequence>MFENLIEEFLSIGDYQCLIYDQRGNGLSGEGDILFNITTKLFAADLHSLLKAIGWDTDINIMGVSMGGMVALEFACNYPQMVSTLTL</sequence>
<evidence type="ECO:0000313" key="1">
    <source>
        <dbReference type="EMBL" id="KAJ1932854.1"/>
    </source>
</evidence>
<gene>
    <name evidence="1" type="ORF">FBU59_006228</name>
</gene>
<name>A0ACC1J0P7_9FUNG</name>
<keyword evidence="2" id="KW-1185">Reference proteome</keyword>
<feature type="non-terminal residue" evidence="1">
    <location>
        <position position="87"/>
    </location>
</feature>
<accession>A0ACC1J0P7</accession>
<comment type="caution">
    <text evidence="1">The sequence shown here is derived from an EMBL/GenBank/DDBJ whole genome shotgun (WGS) entry which is preliminary data.</text>
</comment>
<protein>
    <submittedName>
        <fullName evidence="1">Uncharacterized protein</fullName>
    </submittedName>
</protein>
<organism evidence="1 2">
    <name type="scientific">Linderina macrospora</name>
    <dbReference type="NCBI Taxonomy" id="4868"/>
    <lineage>
        <taxon>Eukaryota</taxon>
        <taxon>Fungi</taxon>
        <taxon>Fungi incertae sedis</taxon>
        <taxon>Zoopagomycota</taxon>
        <taxon>Kickxellomycotina</taxon>
        <taxon>Kickxellomycetes</taxon>
        <taxon>Kickxellales</taxon>
        <taxon>Kickxellaceae</taxon>
        <taxon>Linderina</taxon>
    </lineage>
</organism>